<sequence>MMNHKCKSQRGRSPSNKTDAIRIIEFNNEITRCYATIIPDKSITTTFPIMEKIVLNGSTIYADEHKSYQRLNMLGYQHVTVYYRY</sequence>
<reference evidence="2 3" key="2">
    <citation type="submission" date="2014-03" db="EMBL/GenBank/DDBJ databases">
        <title>The Genome Sequence of Anncaliia algerae insect isolate PRA339.</title>
        <authorList>
            <consortium name="The Broad Institute Genome Sequencing Platform"/>
            <consortium name="The Broad Institute Genome Sequencing Center for Infectious Disease"/>
            <person name="Cuomo C."/>
            <person name="Becnel J."/>
            <person name="Sanscrainte N."/>
            <person name="Walker B."/>
            <person name="Young S.K."/>
            <person name="Zeng Q."/>
            <person name="Gargeya S."/>
            <person name="Fitzgerald M."/>
            <person name="Haas B."/>
            <person name="Abouelleil A."/>
            <person name="Alvarado L."/>
            <person name="Arachchi H.M."/>
            <person name="Berlin A.M."/>
            <person name="Chapman S.B."/>
            <person name="Dewar J."/>
            <person name="Goldberg J."/>
            <person name="Griggs A."/>
            <person name="Gujja S."/>
            <person name="Hansen M."/>
            <person name="Howarth C."/>
            <person name="Imamovic A."/>
            <person name="Larimer J."/>
            <person name="McCowan C."/>
            <person name="Murphy C."/>
            <person name="Neiman D."/>
            <person name="Pearson M."/>
            <person name="Priest M."/>
            <person name="Roberts A."/>
            <person name="Saif S."/>
            <person name="Shea T."/>
            <person name="Sisk P."/>
            <person name="Sykes S."/>
            <person name="Wortman J."/>
            <person name="Nusbaum C."/>
            <person name="Birren B."/>
        </authorList>
    </citation>
    <scope>NUCLEOTIDE SEQUENCE [LARGE SCALE GENOMIC DNA]</scope>
    <source>
        <strain evidence="2 3">PRA339</strain>
    </source>
</reference>
<dbReference type="Pfam" id="PF12762">
    <property type="entry name" value="DDE_Tnp_IS1595"/>
    <property type="match status" value="1"/>
</dbReference>
<dbReference type="InterPro" id="IPR024445">
    <property type="entry name" value="Tnp_ISXO2-like"/>
</dbReference>
<protein>
    <recommendedName>
        <fullName evidence="1">ISXO2-like transposase domain-containing protein</fullName>
    </recommendedName>
</protein>
<organism evidence="2 3">
    <name type="scientific">Anncaliia algerae PRA339</name>
    <dbReference type="NCBI Taxonomy" id="1288291"/>
    <lineage>
        <taxon>Eukaryota</taxon>
        <taxon>Fungi</taxon>
        <taxon>Fungi incertae sedis</taxon>
        <taxon>Microsporidia</taxon>
        <taxon>Tubulinosematoidea</taxon>
        <taxon>Tubulinosematidae</taxon>
        <taxon>Anncaliia</taxon>
    </lineage>
</organism>
<proteinExistence type="predicted"/>
<evidence type="ECO:0000259" key="1">
    <source>
        <dbReference type="Pfam" id="PF12762"/>
    </source>
</evidence>
<name>A0A059F1F3_9MICR</name>
<dbReference type="EMBL" id="KK365160">
    <property type="protein sequence ID" value="KCZ80839.1"/>
    <property type="molecule type" value="Genomic_DNA"/>
</dbReference>
<dbReference type="HOGENOM" id="CLU_044348_7_2_1"/>
<evidence type="ECO:0000313" key="2">
    <source>
        <dbReference type="EMBL" id="KCZ80839.1"/>
    </source>
</evidence>
<dbReference type="AlphaFoldDB" id="A0A059F1F3"/>
<reference evidence="3" key="1">
    <citation type="submission" date="2013-02" db="EMBL/GenBank/DDBJ databases">
        <authorList>
            <consortium name="The Broad Institute Genome Sequencing Platform"/>
            <person name="Cuomo C."/>
            <person name="Becnel J."/>
            <person name="Sanscrainte N."/>
            <person name="Walker B."/>
            <person name="Young S.K."/>
            <person name="Zeng Q."/>
            <person name="Gargeya S."/>
            <person name="Fitzgerald M."/>
            <person name="Haas B."/>
            <person name="Abouelleil A."/>
            <person name="Alvarado L."/>
            <person name="Arachchi H.M."/>
            <person name="Berlin A.M."/>
            <person name="Chapman S.B."/>
            <person name="Dewar J."/>
            <person name="Goldberg J."/>
            <person name="Griggs A."/>
            <person name="Gujja S."/>
            <person name="Hansen M."/>
            <person name="Howarth C."/>
            <person name="Imamovic A."/>
            <person name="Larimer J."/>
            <person name="McCowan C."/>
            <person name="Murphy C."/>
            <person name="Neiman D."/>
            <person name="Pearson M."/>
            <person name="Priest M."/>
            <person name="Roberts A."/>
            <person name="Saif S."/>
            <person name="Shea T."/>
            <person name="Sisk P."/>
            <person name="Sykes S."/>
            <person name="Wortman J."/>
            <person name="Nusbaum C."/>
            <person name="Birren B."/>
        </authorList>
    </citation>
    <scope>NUCLEOTIDE SEQUENCE [LARGE SCALE GENOMIC DNA]</scope>
    <source>
        <strain evidence="3">PRA339</strain>
    </source>
</reference>
<dbReference type="VEuPathDB" id="MicrosporidiaDB:H312_01722"/>
<accession>A0A059F1F3</accession>
<dbReference type="Proteomes" id="UP000030655">
    <property type="component" value="Unassembled WGS sequence"/>
</dbReference>
<gene>
    <name evidence="2" type="ORF">H312_01722</name>
</gene>
<feature type="domain" description="ISXO2-like transposase" evidence="1">
    <location>
        <begin position="4"/>
        <end position="82"/>
    </location>
</feature>
<keyword evidence="3" id="KW-1185">Reference proteome</keyword>
<evidence type="ECO:0000313" key="3">
    <source>
        <dbReference type="Proteomes" id="UP000030655"/>
    </source>
</evidence>